<evidence type="ECO:0000256" key="3">
    <source>
        <dbReference type="ARBA" id="ARBA00022777"/>
    </source>
</evidence>
<dbReference type="InterPro" id="IPR050306">
    <property type="entry name" value="PfkB_Carbo_kinase"/>
</dbReference>
<dbReference type="EMBL" id="JALNMJ010000011">
    <property type="protein sequence ID" value="MCK7613731.1"/>
    <property type="molecule type" value="Genomic_DNA"/>
</dbReference>
<dbReference type="InterPro" id="IPR011611">
    <property type="entry name" value="PfkB_dom"/>
</dbReference>
<protein>
    <submittedName>
        <fullName evidence="5">Sugar kinase</fullName>
    </submittedName>
</protein>
<keyword evidence="3 5" id="KW-0418">Kinase</keyword>
<sequence>MRFLSIGECMAEFAPCGTPGTFRMGFAGDTFNTLWYLRALRPDIEAAYFTAVGTDNISDSLIRQMQVAGIDTSLILRRSDRTIGLYLIELADGERSFSYWRNMSAAKCLAEEIETLTEAIAAADVIYFSGITLAILKADTRGSLLETLRQAHAAGKTVAFDPNLRPGLWPDPETMKTVVMSGASASNIVLPSFEDEALHFGDADPGATIERYLCAGADRVIVKNGPHPVAFGHQGKRDTVPVARISNIVDTTAAGDSFNAGYFAELDRDIPQHDMIAAASRVAAKVIQGPGALVQL</sequence>
<evidence type="ECO:0000256" key="1">
    <source>
        <dbReference type="ARBA" id="ARBA00010688"/>
    </source>
</evidence>
<evidence type="ECO:0000259" key="4">
    <source>
        <dbReference type="Pfam" id="PF00294"/>
    </source>
</evidence>
<gene>
    <name evidence="5" type="ORF">M0H32_16305</name>
</gene>
<name>A0ABT0GWB0_9HYPH</name>
<dbReference type="SUPFAM" id="SSF53613">
    <property type="entry name" value="Ribokinase-like"/>
    <property type="match status" value="1"/>
</dbReference>
<comment type="similarity">
    <text evidence="1">Belongs to the carbohydrate kinase PfkB family.</text>
</comment>
<keyword evidence="6" id="KW-1185">Reference proteome</keyword>
<evidence type="ECO:0000313" key="5">
    <source>
        <dbReference type="EMBL" id="MCK7613731.1"/>
    </source>
</evidence>
<keyword evidence="2" id="KW-0808">Transferase</keyword>
<evidence type="ECO:0000256" key="2">
    <source>
        <dbReference type="ARBA" id="ARBA00022679"/>
    </source>
</evidence>
<dbReference type="PANTHER" id="PTHR43085">
    <property type="entry name" value="HEXOKINASE FAMILY MEMBER"/>
    <property type="match status" value="1"/>
</dbReference>
<evidence type="ECO:0000313" key="6">
    <source>
        <dbReference type="Proteomes" id="UP001431221"/>
    </source>
</evidence>
<comment type="caution">
    <text evidence="5">The sequence shown here is derived from an EMBL/GenBank/DDBJ whole genome shotgun (WGS) entry which is preliminary data.</text>
</comment>
<dbReference type="GO" id="GO:0016301">
    <property type="term" value="F:kinase activity"/>
    <property type="evidence" value="ECO:0007669"/>
    <property type="project" value="UniProtKB-KW"/>
</dbReference>
<dbReference type="CDD" id="cd01166">
    <property type="entry name" value="KdgK"/>
    <property type="match status" value="1"/>
</dbReference>
<feature type="domain" description="Carbohydrate kinase PfkB" evidence="4">
    <location>
        <begin position="5"/>
        <end position="292"/>
    </location>
</feature>
<dbReference type="Gene3D" id="3.40.1190.20">
    <property type="match status" value="1"/>
</dbReference>
<reference evidence="5" key="1">
    <citation type="submission" date="2022-04" db="EMBL/GenBank/DDBJ databases">
        <title>Roseibium sp. CAU 1639 isolated from mud.</title>
        <authorList>
            <person name="Kim W."/>
        </authorList>
    </citation>
    <scope>NUCLEOTIDE SEQUENCE</scope>
    <source>
        <strain evidence="5">CAU 1639</strain>
    </source>
</reference>
<dbReference type="InterPro" id="IPR029056">
    <property type="entry name" value="Ribokinase-like"/>
</dbReference>
<dbReference type="RefSeq" id="WP_248156088.1">
    <property type="nucleotide sequence ID" value="NZ_JALNMJ010000011.1"/>
</dbReference>
<dbReference type="Pfam" id="PF00294">
    <property type="entry name" value="PfkB"/>
    <property type="match status" value="1"/>
</dbReference>
<dbReference type="PANTHER" id="PTHR43085:SF15">
    <property type="entry name" value="2-DEHYDRO-3-DEOXYGLUCONOKINASE"/>
    <property type="match status" value="1"/>
</dbReference>
<proteinExistence type="inferred from homology"/>
<dbReference type="Proteomes" id="UP001431221">
    <property type="component" value="Unassembled WGS sequence"/>
</dbReference>
<organism evidence="5 6">
    <name type="scientific">Roseibium sediminicola</name>
    <dbReference type="NCBI Taxonomy" id="2933272"/>
    <lineage>
        <taxon>Bacteria</taxon>
        <taxon>Pseudomonadati</taxon>
        <taxon>Pseudomonadota</taxon>
        <taxon>Alphaproteobacteria</taxon>
        <taxon>Hyphomicrobiales</taxon>
        <taxon>Stappiaceae</taxon>
        <taxon>Roseibium</taxon>
    </lineage>
</organism>
<accession>A0ABT0GWB0</accession>